<keyword evidence="5 9" id="KW-0479">Metal-binding</keyword>
<dbReference type="PANTHER" id="PTHR46986">
    <property type="entry name" value="ENDORIBONUCLEASE YBEY, CHLOROPLASTIC"/>
    <property type="match status" value="1"/>
</dbReference>
<evidence type="ECO:0000256" key="3">
    <source>
        <dbReference type="ARBA" id="ARBA00022552"/>
    </source>
</evidence>
<dbReference type="NCBIfam" id="TIGR00043">
    <property type="entry name" value="rRNA maturation RNase YbeY"/>
    <property type="match status" value="1"/>
</dbReference>
<dbReference type="GO" id="GO:0008270">
    <property type="term" value="F:zinc ion binding"/>
    <property type="evidence" value="ECO:0007669"/>
    <property type="project" value="UniProtKB-UniRule"/>
</dbReference>
<keyword evidence="7 9" id="KW-0378">Hydrolase</keyword>
<evidence type="ECO:0000256" key="1">
    <source>
        <dbReference type="ARBA" id="ARBA00010875"/>
    </source>
</evidence>
<gene>
    <name evidence="9" type="primary">ybeY</name>
    <name evidence="10" type="ORF">HMPREF0446_00225</name>
</gene>
<evidence type="ECO:0000256" key="7">
    <source>
        <dbReference type="ARBA" id="ARBA00022801"/>
    </source>
</evidence>
<dbReference type="InterPro" id="IPR002036">
    <property type="entry name" value="YbeY"/>
</dbReference>
<dbReference type="AlphaFoldDB" id="D0BJU0"/>
<comment type="function">
    <text evidence="9">Single strand-specific metallo-endoribonuclease involved in late-stage 70S ribosome quality control and in maturation of the 3' terminus of the 16S rRNA.</text>
</comment>
<dbReference type="Gene3D" id="3.40.390.30">
    <property type="entry name" value="Metalloproteases ('zincins'), catalytic domain"/>
    <property type="match status" value="1"/>
</dbReference>
<dbReference type="HAMAP" id="MF_00009">
    <property type="entry name" value="Endoribonucl_YbeY"/>
    <property type="match status" value="1"/>
</dbReference>
<evidence type="ECO:0000313" key="11">
    <source>
        <dbReference type="Proteomes" id="UP000002939"/>
    </source>
</evidence>
<reference evidence="10" key="2">
    <citation type="submission" date="2011-10" db="EMBL/GenBank/DDBJ databases">
        <title>The Genome Sequence of Granulicatella elegans ATCC 700633.</title>
        <authorList>
            <consortium name="The Broad Institute Genome Sequencing Platform"/>
            <consortium name="The Broad Institute Genome Sequencing Center for Infectious Disease"/>
            <person name="Earl A."/>
            <person name="Ward D."/>
            <person name="Feldgarden M."/>
            <person name="Gevers D."/>
            <person name="Sibley C.D."/>
            <person name="Field T.R."/>
            <person name="Grinwis M."/>
            <person name="Eshaghurshan C.S."/>
            <person name="Surette M.G."/>
            <person name="Young S.K."/>
            <person name="Zeng Q."/>
            <person name="Gargeya S."/>
            <person name="Fitzgerald M."/>
            <person name="Haas B."/>
            <person name="Abouelleil A."/>
            <person name="Alvarado L."/>
            <person name="Arachchi H.M."/>
            <person name="Berlin A."/>
            <person name="Brown A."/>
            <person name="Chapman S.B."/>
            <person name="Chen Z."/>
            <person name="Dunbar C."/>
            <person name="Freedman E."/>
            <person name="Gearin G."/>
            <person name="Goldberg J."/>
            <person name="Griggs A."/>
            <person name="Gujja S."/>
            <person name="Heiman D."/>
            <person name="Howarth C."/>
            <person name="Larson L."/>
            <person name="Lui A."/>
            <person name="MacDonald P.J.P."/>
            <person name="Montmayeur A."/>
            <person name="Murphy C."/>
            <person name="Neiman D."/>
            <person name="Pearson M."/>
            <person name="Priest M."/>
            <person name="Roberts A."/>
            <person name="Saif S."/>
            <person name="Shea T."/>
            <person name="Shenoy N."/>
            <person name="Sisk P."/>
            <person name="Stolte C."/>
            <person name="Sykes S."/>
            <person name="Wortman J."/>
            <person name="Nusbaum C."/>
            <person name="Birren B."/>
        </authorList>
    </citation>
    <scope>NUCLEOTIDE SEQUENCE [LARGE SCALE GENOMIC DNA]</scope>
    <source>
        <strain evidence="10">ATCC 700633</strain>
    </source>
</reference>
<evidence type="ECO:0000256" key="8">
    <source>
        <dbReference type="ARBA" id="ARBA00022833"/>
    </source>
</evidence>
<dbReference type="EMBL" id="ACRF02000014">
    <property type="protein sequence ID" value="EEW93343.1"/>
    <property type="molecule type" value="Genomic_DNA"/>
</dbReference>
<keyword evidence="6 9" id="KW-0255">Endonuclease</keyword>
<evidence type="ECO:0000256" key="4">
    <source>
        <dbReference type="ARBA" id="ARBA00022722"/>
    </source>
</evidence>
<comment type="cofactor">
    <cofactor evidence="9">
        <name>Zn(2+)</name>
        <dbReference type="ChEBI" id="CHEBI:29105"/>
    </cofactor>
    <text evidence="9">Binds 1 zinc ion.</text>
</comment>
<dbReference type="eggNOG" id="COG0319">
    <property type="taxonomic scope" value="Bacteria"/>
</dbReference>
<dbReference type="RefSeq" id="WP_006702499.1">
    <property type="nucleotide sequence ID" value="NZ_KI391971.1"/>
</dbReference>
<keyword evidence="2 9" id="KW-0690">Ribosome biogenesis</keyword>
<evidence type="ECO:0000256" key="5">
    <source>
        <dbReference type="ARBA" id="ARBA00022723"/>
    </source>
</evidence>
<keyword evidence="8 9" id="KW-0862">Zinc</keyword>
<keyword evidence="4 9" id="KW-0540">Nuclease</keyword>
<dbReference type="STRING" id="626369.HMPREF0446_00225"/>
<dbReference type="InterPro" id="IPR020549">
    <property type="entry name" value="YbeY_CS"/>
</dbReference>
<keyword evidence="11" id="KW-1185">Reference proteome</keyword>
<comment type="subcellular location">
    <subcellularLocation>
        <location evidence="9">Cytoplasm</location>
    </subcellularLocation>
</comment>
<keyword evidence="9" id="KW-0963">Cytoplasm</keyword>
<evidence type="ECO:0000256" key="2">
    <source>
        <dbReference type="ARBA" id="ARBA00022517"/>
    </source>
</evidence>
<dbReference type="PANTHER" id="PTHR46986:SF1">
    <property type="entry name" value="ENDORIBONUCLEASE YBEY, CHLOROPLASTIC"/>
    <property type="match status" value="1"/>
</dbReference>
<accession>D0BJU0</accession>
<protein>
    <recommendedName>
        <fullName evidence="9">Endoribonuclease YbeY</fullName>
        <ecNumber evidence="9">3.1.-.-</ecNumber>
    </recommendedName>
</protein>
<keyword evidence="3 9" id="KW-0698">rRNA processing</keyword>
<dbReference type="GO" id="GO:0005737">
    <property type="term" value="C:cytoplasm"/>
    <property type="evidence" value="ECO:0007669"/>
    <property type="project" value="UniProtKB-SubCell"/>
</dbReference>
<dbReference type="PROSITE" id="PS01306">
    <property type="entry name" value="UPF0054"/>
    <property type="match status" value="1"/>
</dbReference>
<feature type="binding site" evidence="9">
    <location>
        <position position="129"/>
    </location>
    <ligand>
        <name>Zn(2+)</name>
        <dbReference type="ChEBI" id="CHEBI:29105"/>
        <note>catalytic</note>
    </ligand>
</feature>
<evidence type="ECO:0000256" key="9">
    <source>
        <dbReference type="HAMAP-Rule" id="MF_00009"/>
    </source>
</evidence>
<feature type="binding site" evidence="9">
    <location>
        <position position="135"/>
    </location>
    <ligand>
        <name>Zn(2+)</name>
        <dbReference type="ChEBI" id="CHEBI:29105"/>
        <note>catalytic</note>
    </ligand>
</feature>
<name>D0BJU0_9LACT</name>
<dbReference type="Proteomes" id="UP000002939">
    <property type="component" value="Unassembled WGS sequence"/>
</dbReference>
<dbReference type="HOGENOM" id="CLU_106710_3_0_9"/>
<comment type="similarity">
    <text evidence="1 9">Belongs to the endoribonuclease YbeY family.</text>
</comment>
<dbReference type="GO" id="GO:0006364">
    <property type="term" value="P:rRNA processing"/>
    <property type="evidence" value="ECO:0007669"/>
    <property type="project" value="UniProtKB-UniRule"/>
</dbReference>
<dbReference type="InterPro" id="IPR023091">
    <property type="entry name" value="MetalPrtase_cat_dom_sf_prd"/>
</dbReference>
<dbReference type="Pfam" id="PF02130">
    <property type="entry name" value="YbeY"/>
    <property type="match status" value="1"/>
</dbReference>
<comment type="caution">
    <text evidence="10">The sequence shown here is derived from an EMBL/GenBank/DDBJ whole genome shotgun (WGS) entry which is preliminary data.</text>
</comment>
<dbReference type="SUPFAM" id="SSF55486">
    <property type="entry name" value="Metalloproteases ('zincins'), catalytic domain"/>
    <property type="match status" value="1"/>
</dbReference>
<organism evidence="10 11">
    <name type="scientific">Granulicatella elegans ATCC 700633</name>
    <dbReference type="NCBI Taxonomy" id="626369"/>
    <lineage>
        <taxon>Bacteria</taxon>
        <taxon>Bacillati</taxon>
        <taxon>Bacillota</taxon>
        <taxon>Bacilli</taxon>
        <taxon>Lactobacillales</taxon>
        <taxon>Carnobacteriaceae</taxon>
        <taxon>Granulicatella</taxon>
    </lineage>
</organism>
<dbReference type="EC" id="3.1.-.-" evidence="9"/>
<proteinExistence type="inferred from homology"/>
<evidence type="ECO:0000256" key="6">
    <source>
        <dbReference type="ARBA" id="ARBA00022759"/>
    </source>
</evidence>
<evidence type="ECO:0000313" key="10">
    <source>
        <dbReference type="EMBL" id="EEW93343.1"/>
    </source>
</evidence>
<dbReference type="GO" id="GO:0004521">
    <property type="term" value="F:RNA endonuclease activity"/>
    <property type="evidence" value="ECO:0007669"/>
    <property type="project" value="UniProtKB-UniRule"/>
</dbReference>
<reference evidence="10" key="1">
    <citation type="submission" date="2009-09" db="EMBL/GenBank/DDBJ databases">
        <authorList>
            <consortium name="The Broad Institute Genome Sequencing Platform"/>
            <person name="Ward D."/>
            <person name="Feldgarden M."/>
            <person name="Earl A."/>
            <person name="Young S.K."/>
            <person name="Zeng Q."/>
            <person name="Koehrsen M."/>
            <person name="Alvarado L."/>
            <person name="Berlin A."/>
            <person name="Bochicchio J."/>
            <person name="Borenstein D."/>
            <person name="Chapman S.B."/>
            <person name="Chen Z."/>
            <person name="Engels R."/>
            <person name="Freedman E."/>
            <person name="Gellesch M."/>
            <person name="Goldberg J."/>
            <person name="Griggs A."/>
            <person name="Gujja S."/>
            <person name="Heilman E."/>
            <person name="Heiman D."/>
            <person name="Hepburn T."/>
            <person name="Howarth C."/>
            <person name="Jen D."/>
            <person name="Larson L."/>
            <person name="Lewis B."/>
            <person name="Mehta T."/>
            <person name="Park D."/>
            <person name="Pearson M."/>
            <person name="Roberts A."/>
            <person name="Saif S."/>
            <person name="Shea T."/>
            <person name="Shenoy N."/>
            <person name="Sisk P."/>
            <person name="Stolte C."/>
            <person name="Sykes S."/>
            <person name="Thomson T."/>
            <person name="Walk T."/>
            <person name="White J."/>
            <person name="Yandava C."/>
            <person name="Sibley C.D."/>
            <person name="Field T.R."/>
            <person name="Grinwis M."/>
            <person name="Eshaghurshan C.S."/>
            <person name="Surette M.G."/>
            <person name="Haas B."/>
            <person name="Nusbaum C."/>
            <person name="Birren B."/>
        </authorList>
    </citation>
    <scope>NUCLEOTIDE SEQUENCE [LARGE SCALE GENOMIC DNA]</scope>
    <source>
        <strain evidence="10">ATCC 700633</strain>
    </source>
</reference>
<feature type="binding site" evidence="9">
    <location>
        <position position="125"/>
    </location>
    <ligand>
        <name>Zn(2+)</name>
        <dbReference type="ChEBI" id="CHEBI:29105"/>
        <note>catalytic</note>
    </ligand>
</feature>
<dbReference type="OrthoDB" id="9807740at2"/>
<sequence length="161" mass="18669">MFIELIDETEVVKEEYQKLVEDVVSFASDYLHYPENRECCISFVSSERIREINRDFRNIDKVTDVISFALDDEDEDMDPIKNFMASDENFVTSIGDIIISVDRAKEQAEEYGHSLERELGFLALHGFLHLNGYDHQTEEEEKEMTGLQTEILTAYGLTRNA</sequence>
<dbReference type="GO" id="GO:0004222">
    <property type="term" value="F:metalloendopeptidase activity"/>
    <property type="evidence" value="ECO:0007669"/>
    <property type="project" value="InterPro"/>
</dbReference>